<dbReference type="SUPFAM" id="SSF53927">
    <property type="entry name" value="Cytidine deaminase-like"/>
    <property type="match status" value="1"/>
</dbReference>
<dbReference type="InterPro" id="IPR004794">
    <property type="entry name" value="Eubact_RibD"/>
</dbReference>
<organism evidence="14 15">
    <name type="scientific">Methylobacillus methanolivorans</name>
    <dbReference type="NCBI Taxonomy" id="1848927"/>
    <lineage>
        <taxon>Bacteria</taxon>
        <taxon>Pseudomonadati</taxon>
        <taxon>Pseudomonadota</taxon>
        <taxon>Betaproteobacteria</taxon>
        <taxon>Nitrosomonadales</taxon>
        <taxon>Methylophilaceae</taxon>
        <taxon>Methylobacillus</taxon>
    </lineage>
</organism>
<proteinExistence type="inferred from homology"/>
<dbReference type="InterPro" id="IPR016193">
    <property type="entry name" value="Cytidine_deaminase-like"/>
</dbReference>
<dbReference type="SUPFAM" id="SSF53597">
    <property type="entry name" value="Dihydrofolate reductase-like"/>
    <property type="match status" value="1"/>
</dbReference>
<dbReference type="InterPro" id="IPR002125">
    <property type="entry name" value="CMP_dCMP_dom"/>
</dbReference>
<dbReference type="Proteomes" id="UP001617669">
    <property type="component" value="Unassembled WGS sequence"/>
</dbReference>
<keyword evidence="11" id="KW-0511">Multifunctional enzyme</keyword>
<evidence type="ECO:0000256" key="2">
    <source>
        <dbReference type="ARBA" id="ARBA00004882"/>
    </source>
</evidence>
<dbReference type="EC" id="3.5.4.26" evidence="12"/>
<evidence type="ECO:0000256" key="6">
    <source>
        <dbReference type="ARBA" id="ARBA00022619"/>
    </source>
</evidence>
<keyword evidence="7 12" id="KW-0479">Metal-binding</keyword>
<evidence type="ECO:0000256" key="7">
    <source>
        <dbReference type="ARBA" id="ARBA00022723"/>
    </source>
</evidence>
<dbReference type="InterPro" id="IPR050765">
    <property type="entry name" value="Riboflavin_Biosynth_HTPR"/>
</dbReference>
<evidence type="ECO:0000256" key="11">
    <source>
        <dbReference type="ARBA" id="ARBA00023268"/>
    </source>
</evidence>
<evidence type="ECO:0000256" key="9">
    <source>
        <dbReference type="ARBA" id="ARBA00022857"/>
    </source>
</evidence>
<dbReference type="Gene3D" id="3.40.430.10">
    <property type="entry name" value="Dihydrofolate Reductase, subunit A"/>
    <property type="match status" value="1"/>
</dbReference>
<dbReference type="InterPro" id="IPR016192">
    <property type="entry name" value="APOBEC/CMP_deaminase_Zn-bd"/>
</dbReference>
<protein>
    <recommendedName>
        <fullName evidence="12">Riboflavin biosynthesis protein RibD</fullName>
    </recommendedName>
    <domain>
        <recommendedName>
            <fullName evidence="12">Diaminohydroxyphosphoribosylaminopyrimidine deaminase</fullName>
            <shortName evidence="12">DRAP deaminase</shortName>
            <ecNumber evidence="12">3.5.4.26</ecNumber>
        </recommendedName>
        <alternativeName>
            <fullName evidence="12">Riboflavin-specific deaminase</fullName>
        </alternativeName>
    </domain>
    <domain>
        <recommendedName>
            <fullName evidence="12">5-amino-6-(5-phosphoribosylamino)uracil reductase</fullName>
            <ecNumber evidence="12">1.1.1.193</ecNumber>
        </recommendedName>
        <alternativeName>
            <fullName evidence="12">HTP reductase</fullName>
        </alternativeName>
    </domain>
</protein>
<dbReference type="PANTHER" id="PTHR38011:SF7">
    <property type="entry name" value="2,5-DIAMINO-6-RIBOSYLAMINO-4(3H)-PYRIMIDINONE 5'-PHOSPHATE REDUCTASE"/>
    <property type="match status" value="1"/>
</dbReference>
<dbReference type="GO" id="GO:0008703">
    <property type="term" value="F:5-amino-6-(5-phosphoribosylamino)uracil reductase activity"/>
    <property type="evidence" value="ECO:0007669"/>
    <property type="project" value="UniProtKB-EC"/>
</dbReference>
<evidence type="ECO:0000256" key="10">
    <source>
        <dbReference type="ARBA" id="ARBA00023002"/>
    </source>
</evidence>
<dbReference type="EC" id="1.1.1.193" evidence="12"/>
<dbReference type="EMBL" id="JBIWXY010000001">
    <property type="protein sequence ID" value="MFJ5445652.1"/>
    <property type="molecule type" value="Genomic_DNA"/>
</dbReference>
<evidence type="ECO:0000256" key="3">
    <source>
        <dbReference type="ARBA" id="ARBA00004910"/>
    </source>
</evidence>
<comment type="similarity">
    <text evidence="5 12">In the C-terminal section; belongs to the HTP reductase family.</text>
</comment>
<keyword evidence="12 14" id="KW-0378">Hydrolase</keyword>
<comment type="caution">
    <text evidence="14">The sequence shown here is derived from an EMBL/GenBank/DDBJ whole genome shotgun (WGS) entry which is preliminary data.</text>
</comment>
<evidence type="ECO:0000256" key="4">
    <source>
        <dbReference type="ARBA" id="ARBA00005259"/>
    </source>
</evidence>
<dbReference type="Pfam" id="PF01872">
    <property type="entry name" value="RibD_C"/>
    <property type="match status" value="1"/>
</dbReference>
<name>A0ABW8GJV2_9PROT</name>
<dbReference type="PROSITE" id="PS00903">
    <property type="entry name" value="CYT_DCMP_DEAMINASES_1"/>
    <property type="match status" value="1"/>
</dbReference>
<gene>
    <name evidence="14" type="primary">ribD</name>
    <name evidence="14" type="ORF">ACIKP9_05370</name>
</gene>
<evidence type="ECO:0000256" key="12">
    <source>
        <dbReference type="PIRNR" id="PIRNR006769"/>
    </source>
</evidence>
<comment type="catalytic activity">
    <reaction evidence="12">
        <text>2,5-diamino-6-hydroxy-4-(5-phosphoribosylamino)-pyrimidine + H2O + H(+) = 5-amino-6-(5-phospho-D-ribosylamino)uracil + NH4(+)</text>
        <dbReference type="Rhea" id="RHEA:21868"/>
        <dbReference type="ChEBI" id="CHEBI:15377"/>
        <dbReference type="ChEBI" id="CHEBI:15378"/>
        <dbReference type="ChEBI" id="CHEBI:28938"/>
        <dbReference type="ChEBI" id="CHEBI:58453"/>
        <dbReference type="ChEBI" id="CHEBI:58614"/>
        <dbReference type="EC" id="3.5.4.26"/>
    </reaction>
</comment>
<keyword evidence="6 12" id="KW-0686">Riboflavin biosynthesis</keyword>
<keyword evidence="8 12" id="KW-0862">Zinc</keyword>
<keyword evidence="9 12" id="KW-0521">NADP</keyword>
<reference evidence="14 15" key="1">
    <citation type="submission" date="2024-11" db="EMBL/GenBank/DDBJ databases">
        <authorList>
            <person name="Kaparullina E.N."/>
            <person name="Delegan Y.A."/>
            <person name="Doronina N.V."/>
        </authorList>
    </citation>
    <scope>NUCLEOTIDE SEQUENCE [LARGE SCALE GENOMIC DNA]</scope>
    <source>
        <strain evidence="14 15">7sh_L</strain>
    </source>
</reference>
<dbReference type="InterPro" id="IPR011549">
    <property type="entry name" value="RibD_C"/>
</dbReference>
<keyword evidence="10 12" id="KW-0560">Oxidoreductase</keyword>
<dbReference type="InterPro" id="IPR024072">
    <property type="entry name" value="DHFR-like_dom_sf"/>
</dbReference>
<evidence type="ECO:0000259" key="13">
    <source>
        <dbReference type="PROSITE" id="PS51747"/>
    </source>
</evidence>
<sequence length="374" mass="40294">MIINTPPVFSAADYQYMSLALREAAKGLYGTSPNPRVGCVIVKDGNIVGYGAHLRAGEPHAEVHALRMAGEHAAGADAYVTLEPCSHFGRTPPCADAVVKAGVKRVVTAMQDPNPLVAGNGLRRLAEHGIEVASGLLEHEAKVLNTGFISRMTRQRPWVRSKIAASLDGKTGLNNGESKWITSPDARQHVQQWRAQSCAILTGVGTILADDPLLTVRDIDLLQKRHGVQPWRIIVDSQLRTPPSAAILQAGRVVIVHAVRLPEQERALQGAGAELLALPGEGGRVDLTAMLHGLAQRQINEVMVEAGALLNGGLLNAGLVDELLLYYAPILLGGDARNMFAMAELQSMQQKIQLQTLDTRQVGVDWFIRAKPVM</sequence>
<comment type="function">
    <text evidence="1 12">Converts 2,5-diamino-6-(ribosylamino)-4(3h)-pyrimidinone 5'-phosphate into 5-amino-6-(ribosylamino)-2,4(1h,3h)-pyrimidinedione 5'-phosphate.</text>
</comment>
<dbReference type="InterPro" id="IPR002734">
    <property type="entry name" value="RibDG_C"/>
</dbReference>
<comment type="pathway">
    <text evidence="2 12">Cofactor biosynthesis; riboflavin biosynthesis; 5-amino-6-(D-ribitylamino)uracil from GTP: step 2/4.</text>
</comment>
<dbReference type="Pfam" id="PF00383">
    <property type="entry name" value="dCMP_cyt_deam_1"/>
    <property type="match status" value="1"/>
</dbReference>
<dbReference type="CDD" id="cd01284">
    <property type="entry name" value="Riboflavin_deaminase-reductase"/>
    <property type="match status" value="1"/>
</dbReference>
<dbReference type="GO" id="GO:0008835">
    <property type="term" value="F:diaminohydroxyphosphoribosylaminopyrimidine deaminase activity"/>
    <property type="evidence" value="ECO:0007669"/>
    <property type="project" value="UniProtKB-EC"/>
</dbReference>
<comment type="similarity">
    <text evidence="4 12">In the N-terminal section; belongs to the cytidine and deoxycytidylate deaminase family.</text>
</comment>
<keyword evidence="15" id="KW-1185">Reference proteome</keyword>
<dbReference type="NCBIfam" id="TIGR00326">
    <property type="entry name" value="eubact_ribD"/>
    <property type="match status" value="1"/>
</dbReference>
<evidence type="ECO:0000313" key="15">
    <source>
        <dbReference type="Proteomes" id="UP001617669"/>
    </source>
</evidence>
<dbReference type="NCBIfam" id="TIGR00227">
    <property type="entry name" value="ribD_Cterm"/>
    <property type="match status" value="1"/>
</dbReference>
<dbReference type="RefSeq" id="WP_400880262.1">
    <property type="nucleotide sequence ID" value="NZ_JBIWXY010000001.1"/>
</dbReference>
<accession>A0ABW8GJV2</accession>
<evidence type="ECO:0000256" key="5">
    <source>
        <dbReference type="ARBA" id="ARBA00007417"/>
    </source>
</evidence>
<comment type="pathway">
    <text evidence="3 12">Cofactor biosynthesis; riboflavin biosynthesis; 5-amino-6-(D-ribitylamino)uracil from GTP: step 3/4.</text>
</comment>
<comment type="catalytic activity">
    <reaction evidence="12">
        <text>5-amino-6-(5-phospho-D-ribitylamino)uracil + NADP(+) = 5-amino-6-(5-phospho-D-ribosylamino)uracil + NADPH + H(+)</text>
        <dbReference type="Rhea" id="RHEA:17845"/>
        <dbReference type="ChEBI" id="CHEBI:15378"/>
        <dbReference type="ChEBI" id="CHEBI:57783"/>
        <dbReference type="ChEBI" id="CHEBI:58349"/>
        <dbReference type="ChEBI" id="CHEBI:58421"/>
        <dbReference type="ChEBI" id="CHEBI:58453"/>
        <dbReference type="EC" id="1.1.1.193"/>
    </reaction>
</comment>
<dbReference type="PIRSF" id="PIRSF006769">
    <property type="entry name" value="RibD"/>
    <property type="match status" value="1"/>
</dbReference>
<dbReference type="PANTHER" id="PTHR38011">
    <property type="entry name" value="DIHYDROFOLATE REDUCTASE FAMILY PROTEIN (AFU_ORTHOLOGUE AFUA_8G06820)"/>
    <property type="match status" value="1"/>
</dbReference>
<evidence type="ECO:0000256" key="1">
    <source>
        <dbReference type="ARBA" id="ARBA00002151"/>
    </source>
</evidence>
<dbReference type="PROSITE" id="PS51747">
    <property type="entry name" value="CYT_DCMP_DEAMINASES_2"/>
    <property type="match status" value="1"/>
</dbReference>
<feature type="domain" description="CMP/dCMP-type deaminase" evidence="13">
    <location>
        <begin position="11"/>
        <end position="133"/>
    </location>
</feature>
<evidence type="ECO:0000313" key="14">
    <source>
        <dbReference type="EMBL" id="MFJ5445652.1"/>
    </source>
</evidence>
<comment type="cofactor">
    <cofactor evidence="12">
        <name>Zn(2+)</name>
        <dbReference type="ChEBI" id="CHEBI:29105"/>
    </cofactor>
    <text evidence="12">Binds 1 zinc ion.</text>
</comment>
<evidence type="ECO:0000256" key="8">
    <source>
        <dbReference type="ARBA" id="ARBA00022833"/>
    </source>
</evidence>
<dbReference type="Gene3D" id="3.40.140.10">
    <property type="entry name" value="Cytidine Deaminase, domain 2"/>
    <property type="match status" value="1"/>
</dbReference>